<dbReference type="RefSeq" id="WP_187600206.1">
    <property type="nucleotide sequence ID" value="NZ_CP060714.1"/>
</dbReference>
<reference evidence="2 3" key="1">
    <citation type="submission" date="2020-08" db="EMBL/GenBank/DDBJ databases">
        <title>Genome sequence of Diaphorobacter ruginosibacter DSM 27467T.</title>
        <authorList>
            <person name="Hyun D.-W."/>
            <person name="Bae J.-W."/>
        </authorList>
    </citation>
    <scope>NUCLEOTIDE SEQUENCE [LARGE SCALE GENOMIC DNA]</scope>
    <source>
        <strain evidence="2 3">DSM 27467</strain>
    </source>
</reference>
<proteinExistence type="predicted"/>
<feature type="domain" description="Pseudouridine synthase RsuA/RluA-like" evidence="1">
    <location>
        <begin position="22"/>
        <end position="188"/>
    </location>
</feature>
<organism evidence="2 3">
    <name type="scientific">Diaphorobacter ruginosibacter</name>
    <dbReference type="NCBI Taxonomy" id="1715720"/>
    <lineage>
        <taxon>Bacteria</taxon>
        <taxon>Pseudomonadati</taxon>
        <taxon>Pseudomonadota</taxon>
        <taxon>Betaproteobacteria</taxon>
        <taxon>Burkholderiales</taxon>
        <taxon>Comamonadaceae</taxon>
        <taxon>Diaphorobacter</taxon>
    </lineage>
</organism>
<accession>A0A7G9RUC7</accession>
<dbReference type="Proteomes" id="UP000515811">
    <property type="component" value="Chromosome"/>
</dbReference>
<keyword evidence="3" id="KW-1185">Reference proteome</keyword>
<dbReference type="SUPFAM" id="SSF55120">
    <property type="entry name" value="Pseudouridine synthase"/>
    <property type="match status" value="1"/>
</dbReference>
<dbReference type="InterPro" id="IPR050188">
    <property type="entry name" value="RluA_PseudoU_synthase"/>
</dbReference>
<dbReference type="Gene3D" id="3.30.2350.10">
    <property type="entry name" value="Pseudouridine synthase"/>
    <property type="match status" value="1"/>
</dbReference>
<dbReference type="GO" id="GO:0009982">
    <property type="term" value="F:pseudouridine synthase activity"/>
    <property type="evidence" value="ECO:0007669"/>
    <property type="project" value="InterPro"/>
</dbReference>
<dbReference type="GO" id="GO:0000455">
    <property type="term" value="P:enzyme-directed rRNA pseudouridine synthesis"/>
    <property type="evidence" value="ECO:0007669"/>
    <property type="project" value="TreeGrafter"/>
</dbReference>
<name>A0A7G9RUC7_9BURK</name>
<dbReference type="PANTHER" id="PTHR21600:SF89">
    <property type="entry name" value="RIBOSOMAL LARGE SUBUNIT PSEUDOURIDINE SYNTHASE A"/>
    <property type="match status" value="1"/>
</dbReference>
<dbReference type="InterPro" id="IPR006145">
    <property type="entry name" value="PsdUridine_synth_RsuA/RluA"/>
</dbReference>
<sequence>MQFPSPPLIPRTPLIPLHEDEHLLAFDKPSGLLCVPGRGPDKQDCLSSRVLAQWPDALVVHRLDMATSGIVLMARNLPAQRAMSSAFAERLVHKTYEAVVAGALPWASEDDWQEIDAPILLDWPNRPIHIIDPGGKPSVTLWKTLCRSSTTNLTGADGAEASLALETTRVSLRPVTGRTHQLRVHLRHLGHPILGDALYAPEFIGLSPDRLMLHAKSLEFSHPVTGEHIAIRSAVPF</sequence>
<dbReference type="InterPro" id="IPR020103">
    <property type="entry name" value="PsdUridine_synth_cat_dom_sf"/>
</dbReference>
<dbReference type="EMBL" id="CP060714">
    <property type="protein sequence ID" value="QNN59202.1"/>
    <property type="molecule type" value="Genomic_DNA"/>
</dbReference>
<dbReference type="AlphaFoldDB" id="A0A7G9RUC7"/>
<protein>
    <submittedName>
        <fullName evidence="2">RluA family pseudouridine synthase</fullName>
    </submittedName>
</protein>
<dbReference type="KEGG" id="drg:H9K76_10705"/>
<gene>
    <name evidence="2" type="ORF">H9K76_10705</name>
</gene>
<evidence type="ECO:0000313" key="2">
    <source>
        <dbReference type="EMBL" id="QNN59202.1"/>
    </source>
</evidence>
<dbReference type="GO" id="GO:0003723">
    <property type="term" value="F:RNA binding"/>
    <property type="evidence" value="ECO:0007669"/>
    <property type="project" value="InterPro"/>
</dbReference>
<dbReference type="InterPro" id="IPR006224">
    <property type="entry name" value="PsdUridine_synth_RluA-like_CS"/>
</dbReference>
<dbReference type="GO" id="GO:0140098">
    <property type="term" value="F:catalytic activity, acting on RNA"/>
    <property type="evidence" value="ECO:0007669"/>
    <property type="project" value="UniProtKB-ARBA"/>
</dbReference>
<evidence type="ECO:0000259" key="1">
    <source>
        <dbReference type="Pfam" id="PF00849"/>
    </source>
</evidence>
<evidence type="ECO:0000313" key="3">
    <source>
        <dbReference type="Proteomes" id="UP000515811"/>
    </source>
</evidence>
<dbReference type="PROSITE" id="PS01129">
    <property type="entry name" value="PSI_RLU"/>
    <property type="match status" value="1"/>
</dbReference>
<dbReference type="PANTHER" id="PTHR21600">
    <property type="entry name" value="MITOCHONDRIAL RNA PSEUDOURIDINE SYNTHASE"/>
    <property type="match status" value="1"/>
</dbReference>
<dbReference type="CDD" id="cd02869">
    <property type="entry name" value="PseudoU_synth_RluA_like"/>
    <property type="match status" value="1"/>
</dbReference>
<dbReference type="Pfam" id="PF00849">
    <property type="entry name" value="PseudoU_synth_2"/>
    <property type="match status" value="1"/>
</dbReference>